<dbReference type="GO" id="GO:0003677">
    <property type="term" value="F:DNA binding"/>
    <property type="evidence" value="ECO:0007669"/>
    <property type="project" value="InterPro"/>
</dbReference>
<dbReference type="PROSITE" id="PS51913">
    <property type="entry name" value="HTH_HARE"/>
    <property type="match status" value="1"/>
</dbReference>
<dbReference type="eggNOG" id="COG1637">
    <property type="taxonomic scope" value="Bacteria"/>
</dbReference>
<reference evidence="4" key="1">
    <citation type="submission" date="2007-05" db="EMBL/GenBank/DDBJ databases">
        <title>Complete sequence of Thermotoga petrophila RKU-1.</title>
        <authorList>
            <consortium name="US DOE Joint Genome Institute"/>
            <person name="Copeland A."/>
            <person name="Lucas S."/>
            <person name="Lapidus A."/>
            <person name="Barry K."/>
            <person name="Glavina del Rio T."/>
            <person name="Dalin E."/>
            <person name="Tice H."/>
            <person name="Pitluck S."/>
            <person name="Sims D."/>
            <person name="Brettin T."/>
            <person name="Bruce D."/>
            <person name="Detter J.C."/>
            <person name="Han C."/>
            <person name="Tapia R."/>
            <person name="Schmutz J."/>
            <person name="Larimer F."/>
            <person name="Land M."/>
            <person name="Hauser L."/>
            <person name="Kyrpides N."/>
            <person name="Mikhailova N."/>
            <person name="Nelson K."/>
            <person name="Gogarten J.P."/>
            <person name="Noll K."/>
            <person name="Richardson P."/>
        </authorList>
    </citation>
    <scope>NUCLEOTIDE SEQUENCE [LARGE SCALE GENOMIC DNA]</scope>
    <source>
        <strain evidence="4">ATCC BAA-488 / DSM 13995 / JCM 10881 / RKU-1</strain>
    </source>
</reference>
<protein>
    <recommendedName>
        <fullName evidence="2">HTH HARE-type domain-containing protein</fullName>
    </recommendedName>
</protein>
<reference evidence="3 4" key="2">
    <citation type="journal article" date="2009" name="Proc. Natl. Acad. Sci. U.S.A.">
        <title>On the chimeric nature, thermophilic origin, and phylogenetic placement of the Thermotogales.</title>
        <authorList>
            <person name="Zhaxybayeva O."/>
            <person name="Swithers K.S."/>
            <person name="Lapierre P."/>
            <person name="Fournier G.P."/>
            <person name="Bickhart D.M."/>
            <person name="DeBoy R.T."/>
            <person name="Nelson K.E."/>
            <person name="Nesbo C.L."/>
            <person name="Doolittle W.F."/>
            <person name="Gogarten J.P."/>
            <person name="Noll K.M."/>
        </authorList>
    </citation>
    <scope>NUCLEOTIDE SEQUENCE [LARGE SCALE GENOMIC DNA]</scope>
    <source>
        <strain evidence="4">ATCC BAA-488 / DSM 13995 / JCM 10881 / RKU-1</strain>
    </source>
</reference>
<dbReference type="RefSeq" id="WP_011944172.1">
    <property type="nucleotide sequence ID" value="NC_009486.1"/>
</dbReference>
<dbReference type="eggNOG" id="COG1715">
    <property type="taxonomic scope" value="Bacteria"/>
</dbReference>
<dbReference type="Pfam" id="PF04471">
    <property type="entry name" value="Mrr_cat"/>
    <property type="match status" value="1"/>
</dbReference>
<sequence>MTFKEAAYFILKREKRPMTAREIVEIALKEKLIKTSSKSPDRDLAIQIYDDIRLNGENSPFVKVGRGLFGLREFYEQKREETVGEVQHLIRRLEETQYRSNSPSEFEEVLKEAFSFLGFETELKGEPGNTDVVLKAKIGRDESYTVNVDGKTSRSGKISDVQIDWLSLEDHREKTKANFIVVVGPDFSKGNVEKRAQKSGVVLLKVKDLIELLKEHARYPFNLLELKRLFETPGNADYVVEEIIRSHRDRTNFLENLKLIVEEMENLQSLLGYFSVDSLVARTELGPQMIKSVIDLLNSPLIKAVEEVSEGKYVLVIPKRELSKLFGRLASACEQEKEQKEQDDVKNKLVKNELTKDELIKYLSRTERVPTVLREILLPLCLKHGVVSREMIKEELVVRKMAQNLGQAGLVLSTVSKAIGENELLESIISYDKLKPWKKDNFRLKEEYKEMVHAVIEELKGKEQPKTDLKNRLVEYLSRTERVPTVLREILFPLCLKYDVVSREMVKKELVLRKMAKDLGQAGLVLSTVSAVIGRDELLGAIIMYDKPKPWKKDNFRLKEEYKGLVQEVIEELKEIKGNLQHGT</sequence>
<dbReference type="GO" id="GO:0004519">
    <property type="term" value="F:endonuclease activity"/>
    <property type="evidence" value="ECO:0007669"/>
    <property type="project" value="InterPro"/>
</dbReference>
<dbReference type="GO" id="GO:0009307">
    <property type="term" value="P:DNA restriction-modification system"/>
    <property type="evidence" value="ECO:0007669"/>
    <property type="project" value="InterPro"/>
</dbReference>
<dbReference type="eggNOG" id="COG1673">
    <property type="taxonomic scope" value="Bacteria"/>
</dbReference>
<gene>
    <name evidence="3" type="ordered locus">Tpet_1768</name>
</gene>
<accession>A5INJ5</accession>
<dbReference type="KEGG" id="tpt:Tpet_1768"/>
<feature type="domain" description="HTH HARE-type" evidence="2">
    <location>
        <begin position="1"/>
        <end position="74"/>
    </location>
</feature>
<dbReference type="InterPro" id="IPR007759">
    <property type="entry name" value="Asxl_HARE-HTH"/>
</dbReference>
<proteinExistence type="predicted"/>
<dbReference type="InterPro" id="IPR038087">
    <property type="entry name" value="RNAP_delta_N_dom_sf"/>
</dbReference>
<dbReference type="AlphaFoldDB" id="A5INJ5"/>
<organism evidence="3 4">
    <name type="scientific">Thermotoga petrophila (strain ATCC BAA-488 / DSM 13995 / JCM 10881 / RKU-1)</name>
    <dbReference type="NCBI Taxonomy" id="390874"/>
    <lineage>
        <taxon>Bacteria</taxon>
        <taxon>Thermotogati</taxon>
        <taxon>Thermotogota</taxon>
        <taxon>Thermotogae</taxon>
        <taxon>Thermotogales</taxon>
        <taxon>Thermotogaceae</taxon>
        <taxon>Thermotoga</taxon>
    </lineage>
</organism>
<evidence type="ECO:0000259" key="2">
    <source>
        <dbReference type="PROSITE" id="PS51913"/>
    </source>
</evidence>
<evidence type="ECO:0000313" key="3">
    <source>
        <dbReference type="EMBL" id="ABQ47768.1"/>
    </source>
</evidence>
<dbReference type="HOGENOM" id="CLU_466857_0_0_0"/>
<dbReference type="EMBL" id="CP000702">
    <property type="protein sequence ID" value="ABQ47768.1"/>
    <property type="molecule type" value="Genomic_DNA"/>
</dbReference>
<dbReference type="GO" id="GO:0006355">
    <property type="term" value="P:regulation of DNA-templated transcription"/>
    <property type="evidence" value="ECO:0007669"/>
    <property type="project" value="InterPro"/>
</dbReference>
<dbReference type="Gene3D" id="1.10.10.1250">
    <property type="entry name" value="RNA polymerase, subunit delta, N-terminal domain"/>
    <property type="match status" value="1"/>
</dbReference>
<evidence type="ECO:0000313" key="4">
    <source>
        <dbReference type="Proteomes" id="UP000006558"/>
    </source>
</evidence>
<name>A5INJ5_THEP1</name>
<keyword evidence="1" id="KW-0804">Transcription</keyword>
<dbReference type="Proteomes" id="UP000006558">
    <property type="component" value="Chromosome"/>
</dbReference>
<evidence type="ECO:0000256" key="1">
    <source>
        <dbReference type="ARBA" id="ARBA00023163"/>
    </source>
</evidence>
<dbReference type="Pfam" id="PF05066">
    <property type="entry name" value="HARE-HTH"/>
    <property type="match status" value="1"/>
</dbReference>
<dbReference type="InterPro" id="IPR007560">
    <property type="entry name" value="Restrct_endonuc_IV_Mrr"/>
</dbReference>